<accession>A0A6J7S620</accession>
<evidence type="ECO:0000313" key="4">
    <source>
        <dbReference type="EMBL" id="CAB4713009.1"/>
    </source>
</evidence>
<evidence type="ECO:0000256" key="1">
    <source>
        <dbReference type="SAM" id="Phobius"/>
    </source>
</evidence>
<evidence type="ECO:0000313" key="3">
    <source>
        <dbReference type="EMBL" id="CAB4690712.1"/>
    </source>
</evidence>
<gene>
    <name evidence="2" type="ORF">UFOPK1811_00408</name>
    <name evidence="3" type="ORF">UFOPK2360_01131</name>
    <name evidence="4" type="ORF">UFOPK2659_00211</name>
    <name evidence="5" type="ORF">UFOPK2922_00985</name>
    <name evidence="6" type="ORF">UFOPK3306_00162</name>
    <name evidence="7" type="ORF">UFOPK4209_00453</name>
</gene>
<feature type="transmembrane region" description="Helical" evidence="1">
    <location>
        <begin position="23"/>
        <end position="43"/>
    </location>
</feature>
<sequence length="73" mass="7673">MGGYLLLAVGLINLRYQTGQSDVLKNSLLIVVPGVLLIAATWIPSISKLLLGKSSQIVIAALGVLLVLYAVIN</sequence>
<evidence type="ECO:0000313" key="6">
    <source>
        <dbReference type="EMBL" id="CAB4856395.1"/>
    </source>
</evidence>
<dbReference type="EMBL" id="CAFBLI010000006">
    <property type="protein sequence ID" value="CAB4856395.1"/>
    <property type="molecule type" value="Genomic_DNA"/>
</dbReference>
<keyword evidence="1" id="KW-0812">Transmembrane</keyword>
<reference evidence="7" key="1">
    <citation type="submission" date="2020-05" db="EMBL/GenBank/DDBJ databases">
        <authorList>
            <person name="Chiriac C."/>
            <person name="Salcher M."/>
            <person name="Ghai R."/>
            <person name="Kavagutti S V."/>
        </authorList>
    </citation>
    <scope>NUCLEOTIDE SEQUENCE</scope>
</reference>
<name>A0A6J7S620_9ZZZZ</name>
<evidence type="ECO:0000313" key="5">
    <source>
        <dbReference type="EMBL" id="CAB4780279.1"/>
    </source>
</evidence>
<dbReference type="EMBL" id="CAEZXH010000082">
    <property type="protein sequence ID" value="CAB4690712.1"/>
    <property type="molecule type" value="Genomic_DNA"/>
</dbReference>
<feature type="transmembrane region" description="Helical" evidence="1">
    <location>
        <begin position="55"/>
        <end position="72"/>
    </location>
</feature>
<protein>
    <submittedName>
        <fullName evidence="7">Unannotated protein</fullName>
    </submittedName>
</protein>
<evidence type="ECO:0000313" key="2">
    <source>
        <dbReference type="EMBL" id="CAB4595015.1"/>
    </source>
</evidence>
<keyword evidence="1" id="KW-0472">Membrane</keyword>
<dbReference type="EMBL" id="CAFBPY010000050">
    <property type="protein sequence ID" value="CAB5036506.1"/>
    <property type="molecule type" value="Genomic_DNA"/>
</dbReference>
<dbReference type="EMBL" id="CAEZUJ010000010">
    <property type="protein sequence ID" value="CAB4595015.1"/>
    <property type="molecule type" value="Genomic_DNA"/>
</dbReference>
<dbReference type="AlphaFoldDB" id="A0A6J7S620"/>
<keyword evidence="1" id="KW-1133">Transmembrane helix</keyword>
<dbReference type="EMBL" id="CAEZYJ010000014">
    <property type="protein sequence ID" value="CAB4713009.1"/>
    <property type="molecule type" value="Genomic_DNA"/>
</dbReference>
<proteinExistence type="predicted"/>
<organism evidence="7">
    <name type="scientific">freshwater metagenome</name>
    <dbReference type="NCBI Taxonomy" id="449393"/>
    <lineage>
        <taxon>unclassified sequences</taxon>
        <taxon>metagenomes</taxon>
        <taxon>ecological metagenomes</taxon>
    </lineage>
</organism>
<evidence type="ECO:0000313" key="7">
    <source>
        <dbReference type="EMBL" id="CAB5036506.1"/>
    </source>
</evidence>
<dbReference type="EMBL" id="CAEZZS010000045">
    <property type="protein sequence ID" value="CAB4780279.1"/>
    <property type="molecule type" value="Genomic_DNA"/>
</dbReference>